<gene>
    <name evidence="2" type="ORF">PSON_ATCC_30995.1.T2170003</name>
</gene>
<sequence>MRQLRMFKLYIFYGQNSYYSKIKQLTPQKIVFINQCIFSILLFNKIIFQHIIINQLQQCYNKNNYLFDQNTLAKKCKLQNDHCLECLDLNHDLINNKCVYKFGFRSSGIEKLSCSLCEYPRLYSSISVNTCLSCFDTKIFQLEHDKCVFKQDYFQQGTDCSEQCLIDNSNNCLQCQLPSLTCVFNQDFCTSCQDNQSLVEGQCMCEESDIIFLIFILNYAIKTVVNIIHIPNVQINFIYMNLIFTMQNPVFIML</sequence>
<organism evidence="2 3">
    <name type="scientific">Paramecium sonneborni</name>
    <dbReference type="NCBI Taxonomy" id="65129"/>
    <lineage>
        <taxon>Eukaryota</taxon>
        <taxon>Sar</taxon>
        <taxon>Alveolata</taxon>
        <taxon>Ciliophora</taxon>
        <taxon>Intramacronucleata</taxon>
        <taxon>Oligohymenophorea</taxon>
        <taxon>Peniculida</taxon>
        <taxon>Parameciidae</taxon>
        <taxon>Paramecium</taxon>
    </lineage>
</organism>
<dbReference type="AlphaFoldDB" id="A0A8S1RSJ4"/>
<keyword evidence="1" id="KW-1133">Transmembrane helix</keyword>
<keyword evidence="3" id="KW-1185">Reference proteome</keyword>
<evidence type="ECO:0000256" key="1">
    <source>
        <dbReference type="SAM" id="Phobius"/>
    </source>
</evidence>
<keyword evidence="1" id="KW-0472">Membrane</keyword>
<reference evidence="2" key="1">
    <citation type="submission" date="2021-01" db="EMBL/GenBank/DDBJ databases">
        <authorList>
            <consortium name="Genoscope - CEA"/>
            <person name="William W."/>
        </authorList>
    </citation>
    <scope>NUCLEOTIDE SEQUENCE</scope>
</reference>
<accession>A0A8S1RSJ4</accession>
<evidence type="ECO:0000313" key="2">
    <source>
        <dbReference type="EMBL" id="CAD8129334.1"/>
    </source>
</evidence>
<protein>
    <recommendedName>
        <fullName evidence="4">Transmembrane protein</fullName>
    </recommendedName>
</protein>
<dbReference type="EMBL" id="CAJJDN010000217">
    <property type="protein sequence ID" value="CAD8129334.1"/>
    <property type="molecule type" value="Genomic_DNA"/>
</dbReference>
<comment type="caution">
    <text evidence="2">The sequence shown here is derived from an EMBL/GenBank/DDBJ whole genome shotgun (WGS) entry which is preliminary data.</text>
</comment>
<feature type="transmembrane region" description="Helical" evidence="1">
    <location>
        <begin position="30"/>
        <end position="52"/>
    </location>
</feature>
<dbReference type="Proteomes" id="UP000692954">
    <property type="component" value="Unassembled WGS sequence"/>
</dbReference>
<keyword evidence="1" id="KW-0812">Transmembrane</keyword>
<evidence type="ECO:0000313" key="3">
    <source>
        <dbReference type="Proteomes" id="UP000692954"/>
    </source>
</evidence>
<name>A0A8S1RSJ4_9CILI</name>
<evidence type="ECO:0008006" key="4">
    <source>
        <dbReference type="Google" id="ProtNLM"/>
    </source>
</evidence>
<proteinExistence type="predicted"/>